<reference evidence="1 2" key="1">
    <citation type="submission" date="2018-06" db="EMBL/GenBank/DDBJ databases">
        <title>Complete Genomes of Monosporascus.</title>
        <authorList>
            <person name="Robinson A.J."/>
            <person name="Natvig D.O."/>
        </authorList>
    </citation>
    <scope>NUCLEOTIDE SEQUENCE [LARGE SCALE GENOMIC DNA]</scope>
    <source>
        <strain evidence="1 2">CBS 609.92</strain>
    </source>
</reference>
<dbReference type="InterPro" id="IPR046341">
    <property type="entry name" value="SET_dom_sf"/>
</dbReference>
<organism evidence="1 2">
    <name type="scientific">Monosporascus cannonballus</name>
    <dbReference type="NCBI Taxonomy" id="155416"/>
    <lineage>
        <taxon>Eukaryota</taxon>
        <taxon>Fungi</taxon>
        <taxon>Dikarya</taxon>
        <taxon>Ascomycota</taxon>
        <taxon>Pezizomycotina</taxon>
        <taxon>Sordariomycetes</taxon>
        <taxon>Xylariomycetidae</taxon>
        <taxon>Xylariales</taxon>
        <taxon>Xylariales incertae sedis</taxon>
        <taxon>Monosporascus</taxon>
    </lineage>
</organism>
<proteinExistence type="predicted"/>
<dbReference type="PANTHER" id="PTHR13271:SF146">
    <property type="entry name" value="SET DOMAIN-CONTAINING PROTEIN"/>
    <property type="match status" value="1"/>
</dbReference>
<evidence type="ECO:0008006" key="3">
    <source>
        <dbReference type="Google" id="ProtNLM"/>
    </source>
</evidence>
<dbReference type="EMBL" id="QJNS01000020">
    <property type="protein sequence ID" value="RYO93119.1"/>
    <property type="molecule type" value="Genomic_DNA"/>
</dbReference>
<dbReference type="PANTHER" id="PTHR13271">
    <property type="entry name" value="UNCHARACTERIZED PUTATIVE METHYLTRANSFERASE"/>
    <property type="match status" value="1"/>
</dbReference>
<dbReference type="SUPFAM" id="SSF82199">
    <property type="entry name" value="SET domain"/>
    <property type="match status" value="1"/>
</dbReference>
<gene>
    <name evidence="1" type="ORF">DL762_001246</name>
</gene>
<evidence type="ECO:0000313" key="1">
    <source>
        <dbReference type="EMBL" id="RYO93119.1"/>
    </source>
</evidence>
<evidence type="ECO:0000313" key="2">
    <source>
        <dbReference type="Proteomes" id="UP000294003"/>
    </source>
</evidence>
<dbReference type="Proteomes" id="UP000294003">
    <property type="component" value="Unassembled WGS sequence"/>
</dbReference>
<comment type="caution">
    <text evidence="1">The sequence shown here is derived from an EMBL/GenBank/DDBJ whole genome shotgun (WGS) entry which is preliminary data.</text>
</comment>
<protein>
    <recommendedName>
        <fullName evidence="3">SET domain-containing protein</fullName>
    </recommendedName>
</protein>
<sequence>MTLGSERYHELVQWVALGGSSLNPAVEIYHDEVTKGSFRVRDGYQIEKGDAIVSLPLSRSLSFLNAVSGHPDMPAIPYSNIAKPENSSYFPREFLEKTPPHVVGRFFLMQQYLLGRDGLWWPYIQTLPRPEHMGGSLPATWPSEDVEFLEGTNAYVAVQEIRSTLKKEFKHAMKLLPDSFSSAYSRPLYLWAYSIFTSRSFRPSLILPPINLSGLRCDLDDFSILLPLFDIGNHLPSAKTSWSTDPGGQACTLRSGQHYASGDQVFNNYGMKTNAELLLAYGFTLPESPDFHNDYIHIKTKAKTEAGDLTSTHLVSLRPFRDPSSLVGRSRLLTPDSVQTLECFSHIEDSLVVSLHETIRRGSATENGGVCVYDIMQGNISVGLKEEIIDALGSKLSMDLEEIEAHDPQLAASNRNQQLALHYREQCKNVLERALTTLAAHRGD</sequence>
<dbReference type="Gene3D" id="3.90.1410.10">
    <property type="entry name" value="set domain protein methyltransferase, domain 1"/>
    <property type="match status" value="1"/>
</dbReference>
<accession>A0ABY0HKX1</accession>
<keyword evidence="2" id="KW-1185">Reference proteome</keyword>
<dbReference type="InterPro" id="IPR050600">
    <property type="entry name" value="SETD3_SETD6_MTase"/>
</dbReference>
<name>A0ABY0HKX1_9PEZI</name>